<keyword evidence="1" id="KW-0812">Transmembrane</keyword>
<sequence>MYTNRIFNNNFINYYYEFHMLGKAKKFGIGVGIVVLVFFVVAILASIGYEAQEEKLKTPKLSEVEIKTNALKIPYDDLLRNNENYVGEIVSYQGKVLQVQNTFGDTYVMRIGVTKNTFAYDDVVWVNYAGSRVLEGDIVEFWGDVKGIRDYTAVLGNVVSVPEVNSMILNVVQKQGS</sequence>
<dbReference type="AlphaFoldDB" id="A0A2S2KRG1"/>
<evidence type="ECO:0000256" key="1">
    <source>
        <dbReference type="SAM" id="Phobius"/>
    </source>
</evidence>
<name>A0A2S2KRG1_9ARCH</name>
<keyword evidence="1" id="KW-1133">Transmembrane helix</keyword>
<dbReference type="EMBL" id="BGKI01000004">
    <property type="protein sequence ID" value="GBH34131.1"/>
    <property type="molecule type" value="Genomic_DNA"/>
</dbReference>
<accession>A0A2S2KRG1</accession>
<keyword evidence="3" id="KW-1185">Reference proteome</keyword>
<reference evidence="2 3" key="1">
    <citation type="submission" date="2018-05" db="EMBL/GenBank/DDBJ databases">
        <title>genome sequencing of Nitrosopumilus sp. NM25.</title>
        <authorList>
            <person name="Mori K."/>
            <person name="Nakagawa T."/>
        </authorList>
    </citation>
    <scope>NUCLEOTIDE SEQUENCE [LARGE SCALE GENOMIC DNA]</scope>
    <source>
        <strain evidence="2 3">NM25</strain>
    </source>
</reference>
<gene>
    <name evidence="2" type="ORF">NZNM25_09220</name>
</gene>
<protein>
    <submittedName>
        <fullName evidence="2">Uncharacterized protein</fullName>
    </submittedName>
</protein>
<keyword evidence="1" id="KW-0472">Membrane</keyword>
<feature type="transmembrane region" description="Helical" evidence="1">
    <location>
        <begin position="27"/>
        <end position="49"/>
    </location>
</feature>
<dbReference type="Proteomes" id="UP000245829">
    <property type="component" value="Unassembled WGS sequence"/>
</dbReference>
<organism evidence="2 3">
    <name type="scientific">Nitrosopumilus zosterae</name>
    <dbReference type="NCBI Taxonomy" id="718286"/>
    <lineage>
        <taxon>Archaea</taxon>
        <taxon>Nitrososphaerota</taxon>
        <taxon>Nitrososphaeria</taxon>
        <taxon>Nitrosopumilales</taxon>
        <taxon>Nitrosopumilaceae</taxon>
        <taxon>Nitrosopumilus</taxon>
    </lineage>
</organism>
<evidence type="ECO:0000313" key="3">
    <source>
        <dbReference type="Proteomes" id="UP000245829"/>
    </source>
</evidence>
<evidence type="ECO:0000313" key="2">
    <source>
        <dbReference type="EMBL" id="GBH34131.1"/>
    </source>
</evidence>
<comment type="caution">
    <text evidence="2">The sequence shown here is derived from an EMBL/GenBank/DDBJ whole genome shotgun (WGS) entry which is preliminary data.</text>
</comment>
<proteinExistence type="predicted"/>